<dbReference type="Proteomes" id="UP001058974">
    <property type="component" value="Chromosome 3"/>
</dbReference>
<feature type="non-terminal residue" evidence="2">
    <location>
        <position position="1"/>
    </location>
</feature>
<evidence type="ECO:0000313" key="2">
    <source>
        <dbReference type="EMBL" id="KAI5429841.1"/>
    </source>
</evidence>
<protein>
    <submittedName>
        <fullName evidence="2">Uncharacterized protein</fullName>
    </submittedName>
</protein>
<keyword evidence="1" id="KW-0732">Signal</keyword>
<reference evidence="2 3" key="1">
    <citation type="journal article" date="2022" name="Nat. Genet.">
        <title>Improved pea reference genome and pan-genome highlight genomic features and evolutionary characteristics.</title>
        <authorList>
            <person name="Yang T."/>
            <person name="Liu R."/>
            <person name="Luo Y."/>
            <person name="Hu S."/>
            <person name="Wang D."/>
            <person name="Wang C."/>
            <person name="Pandey M.K."/>
            <person name="Ge S."/>
            <person name="Xu Q."/>
            <person name="Li N."/>
            <person name="Li G."/>
            <person name="Huang Y."/>
            <person name="Saxena R.K."/>
            <person name="Ji Y."/>
            <person name="Li M."/>
            <person name="Yan X."/>
            <person name="He Y."/>
            <person name="Liu Y."/>
            <person name="Wang X."/>
            <person name="Xiang C."/>
            <person name="Varshney R.K."/>
            <person name="Ding H."/>
            <person name="Gao S."/>
            <person name="Zong X."/>
        </authorList>
    </citation>
    <scope>NUCLEOTIDE SEQUENCE [LARGE SCALE GENOMIC DNA]</scope>
    <source>
        <strain evidence="2 3">cv. Zhongwan 6</strain>
    </source>
</reference>
<accession>A0A9D4Y3Z3</accession>
<dbReference type="AlphaFoldDB" id="A0A9D4Y3Z3"/>
<feature type="signal peptide" evidence="1">
    <location>
        <begin position="1"/>
        <end position="18"/>
    </location>
</feature>
<evidence type="ECO:0000256" key="1">
    <source>
        <dbReference type="SAM" id="SignalP"/>
    </source>
</evidence>
<dbReference type="EMBL" id="JAMSHJ010000003">
    <property type="protein sequence ID" value="KAI5429841.1"/>
    <property type="molecule type" value="Genomic_DNA"/>
</dbReference>
<comment type="caution">
    <text evidence="2">The sequence shown here is derived from an EMBL/GenBank/DDBJ whole genome shotgun (WGS) entry which is preliminary data.</text>
</comment>
<dbReference type="InterPro" id="IPR012340">
    <property type="entry name" value="NA-bd_OB-fold"/>
</dbReference>
<keyword evidence="3" id="KW-1185">Reference proteome</keyword>
<dbReference type="Gramene" id="Psat03G0443200-T1">
    <property type="protein sequence ID" value="KAI5429841.1"/>
    <property type="gene ID" value="KIW84_034432"/>
</dbReference>
<feature type="chain" id="PRO_5039687362" evidence="1">
    <location>
        <begin position="19"/>
        <end position="155"/>
    </location>
</feature>
<dbReference type="Gene3D" id="2.40.50.140">
    <property type="entry name" value="Nucleic acid-binding proteins"/>
    <property type="match status" value="1"/>
</dbReference>
<sequence length="155" mass="17928">FQHYFSLFLSNLATSTLPLSVFILSLSLQPHPSSHSISVSLHPHLSNFLTYLKHQSFQGFYSVMSRPPIFIKALVKGNQVWKMHIRVVGLWVIKEKSGLQHIEMVIQDGKGDQIQVTTRNRGFKDWIEQLTEHEKYCLYNGELMVNDNKLKTCLQ</sequence>
<evidence type="ECO:0000313" key="3">
    <source>
        <dbReference type="Proteomes" id="UP001058974"/>
    </source>
</evidence>
<proteinExistence type="predicted"/>
<organism evidence="2 3">
    <name type="scientific">Pisum sativum</name>
    <name type="common">Garden pea</name>
    <name type="synonym">Lathyrus oleraceus</name>
    <dbReference type="NCBI Taxonomy" id="3888"/>
    <lineage>
        <taxon>Eukaryota</taxon>
        <taxon>Viridiplantae</taxon>
        <taxon>Streptophyta</taxon>
        <taxon>Embryophyta</taxon>
        <taxon>Tracheophyta</taxon>
        <taxon>Spermatophyta</taxon>
        <taxon>Magnoliopsida</taxon>
        <taxon>eudicotyledons</taxon>
        <taxon>Gunneridae</taxon>
        <taxon>Pentapetalae</taxon>
        <taxon>rosids</taxon>
        <taxon>fabids</taxon>
        <taxon>Fabales</taxon>
        <taxon>Fabaceae</taxon>
        <taxon>Papilionoideae</taxon>
        <taxon>50 kb inversion clade</taxon>
        <taxon>NPAAA clade</taxon>
        <taxon>Hologalegina</taxon>
        <taxon>IRL clade</taxon>
        <taxon>Fabeae</taxon>
        <taxon>Lathyrus</taxon>
    </lineage>
</organism>
<name>A0A9D4Y3Z3_PEA</name>
<gene>
    <name evidence="2" type="ORF">KIW84_034432</name>
</gene>
<dbReference type="SUPFAM" id="SSF50249">
    <property type="entry name" value="Nucleic acid-binding proteins"/>
    <property type="match status" value="1"/>
</dbReference>